<dbReference type="FunFam" id="1.10.10.10:FF:000479">
    <property type="entry name" value="Predicted protein"/>
    <property type="match status" value="1"/>
</dbReference>
<dbReference type="EMBL" id="JAGRRH010000013">
    <property type="protein sequence ID" value="KAG7360535.1"/>
    <property type="molecule type" value="Genomic_DNA"/>
</dbReference>
<gene>
    <name evidence="4" type="ORF">IV203_035634</name>
</gene>
<organism evidence="4 5">
    <name type="scientific">Nitzschia inconspicua</name>
    <dbReference type="NCBI Taxonomy" id="303405"/>
    <lineage>
        <taxon>Eukaryota</taxon>
        <taxon>Sar</taxon>
        <taxon>Stramenopiles</taxon>
        <taxon>Ochrophyta</taxon>
        <taxon>Bacillariophyta</taxon>
        <taxon>Bacillariophyceae</taxon>
        <taxon>Bacillariophycidae</taxon>
        <taxon>Bacillariales</taxon>
        <taxon>Bacillariaceae</taxon>
        <taxon>Nitzschia</taxon>
    </lineage>
</organism>
<dbReference type="GO" id="GO:0043565">
    <property type="term" value="F:sequence-specific DNA binding"/>
    <property type="evidence" value="ECO:0007669"/>
    <property type="project" value="InterPro"/>
</dbReference>
<feature type="domain" description="HSF-type DNA-binding" evidence="3">
    <location>
        <begin position="27"/>
        <end position="125"/>
    </location>
</feature>
<reference evidence="4" key="2">
    <citation type="submission" date="2021-04" db="EMBL/GenBank/DDBJ databases">
        <authorList>
            <person name="Podell S."/>
        </authorList>
    </citation>
    <scope>NUCLEOTIDE SEQUENCE</scope>
    <source>
        <strain evidence="4">Hildebrandi</strain>
    </source>
</reference>
<evidence type="ECO:0000256" key="2">
    <source>
        <dbReference type="RuleBase" id="RU004020"/>
    </source>
</evidence>
<evidence type="ECO:0000313" key="4">
    <source>
        <dbReference type="EMBL" id="KAG7360535.1"/>
    </source>
</evidence>
<evidence type="ECO:0000256" key="1">
    <source>
        <dbReference type="ARBA" id="ARBA00023125"/>
    </source>
</evidence>
<dbReference type="AlphaFoldDB" id="A0A9K3PUS2"/>
<keyword evidence="1 4" id="KW-0238">DNA-binding</keyword>
<comment type="similarity">
    <text evidence="2">Belongs to the HSF family.</text>
</comment>
<dbReference type="GO" id="GO:0003700">
    <property type="term" value="F:DNA-binding transcription factor activity"/>
    <property type="evidence" value="ECO:0007669"/>
    <property type="project" value="InterPro"/>
</dbReference>
<protein>
    <submittedName>
        <fullName evidence="4">HSF-type DNA-binding protein</fullName>
    </submittedName>
</protein>
<name>A0A9K3PUS2_9STRA</name>
<reference evidence="4" key="1">
    <citation type="journal article" date="2021" name="Sci. Rep.">
        <title>Diploid genomic architecture of Nitzschia inconspicua, an elite biomass production diatom.</title>
        <authorList>
            <person name="Oliver A."/>
            <person name="Podell S."/>
            <person name="Pinowska A."/>
            <person name="Traller J.C."/>
            <person name="Smith S.R."/>
            <person name="McClure R."/>
            <person name="Beliaev A."/>
            <person name="Bohutskyi P."/>
            <person name="Hill E.A."/>
            <person name="Rabines A."/>
            <person name="Zheng H."/>
            <person name="Allen L.Z."/>
            <person name="Kuo A."/>
            <person name="Grigoriev I.V."/>
            <person name="Allen A.E."/>
            <person name="Hazlebeck D."/>
            <person name="Allen E.E."/>
        </authorList>
    </citation>
    <scope>NUCLEOTIDE SEQUENCE</scope>
    <source>
        <strain evidence="4">Hildebrandi</strain>
    </source>
</reference>
<keyword evidence="5" id="KW-1185">Reference proteome</keyword>
<dbReference type="PANTHER" id="PTHR10015:SF206">
    <property type="entry name" value="HSF-TYPE DNA-BINDING DOMAIN-CONTAINING PROTEIN"/>
    <property type="match status" value="1"/>
</dbReference>
<proteinExistence type="inferred from homology"/>
<accession>A0A9K3PUS2</accession>
<evidence type="ECO:0000259" key="3">
    <source>
        <dbReference type="SMART" id="SM00415"/>
    </source>
</evidence>
<dbReference type="OrthoDB" id="60033at2759"/>
<comment type="caution">
    <text evidence="4">The sequence shown here is derived from an EMBL/GenBank/DDBJ whole genome shotgun (WGS) entry which is preliminary data.</text>
</comment>
<dbReference type="PANTHER" id="PTHR10015">
    <property type="entry name" value="HEAT SHOCK TRANSCRIPTION FACTOR"/>
    <property type="match status" value="1"/>
</dbReference>
<dbReference type="InterPro" id="IPR000232">
    <property type="entry name" value="HSF_DNA-bd"/>
</dbReference>
<sequence>MTIFLKNLDLSTIKPKTRRKKTVKRTLPISFPIKLFQMLEEVQQEGRQSVVGWNPDGKTFQVHQHERFVREVLPKYFKQSKYKSFQRQLNFYQFQRIMSGPLEGSYGHHCFVRGNPELCNRIKRSPSQQPNQQLPSSTLVERHERSVVEQALAKDYPTNTLDIPLEVADVSLESSVDLGRISELLRNDIRNNNFINNATAPSFLTDFPSGSRPEAKDLRLSFVGKTFFAIPLEFTGI</sequence>
<dbReference type="Pfam" id="PF00447">
    <property type="entry name" value="HSF_DNA-bind"/>
    <property type="match status" value="1"/>
</dbReference>
<dbReference type="Proteomes" id="UP000693970">
    <property type="component" value="Unassembled WGS sequence"/>
</dbReference>
<dbReference type="SMART" id="SM00415">
    <property type="entry name" value="HSF"/>
    <property type="match status" value="1"/>
</dbReference>
<evidence type="ECO:0000313" key="5">
    <source>
        <dbReference type="Proteomes" id="UP000693970"/>
    </source>
</evidence>